<comment type="caution">
    <text evidence="2">The sequence shown here is derived from an EMBL/GenBank/DDBJ whole genome shotgun (WGS) entry which is preliminary data.</text>
</comment>
<feature type="transmembrane region" description="Helical" evidence="1">
    <location>
        <begin position="45"/>
        <end position="71"/>
    </location>
</feature>
<organism evidence="2 3">
    <name type="scientific">Lagenidium giganteum</name>
    <dbReference type="NCBI Taxonomy" id="4803"/>
    <lineage>
        <taxon>Eukaryota</taxon>
        <taxon>Sar</taxon>
        <taxon>Stramenopiles</taxon>
        <taxon>Oomycota</taxon>
        <taxon>Peronosporomycetes</taxon>
        <taxon>Pythiales</taxon>
        <taxon>Pythiaceae</taxon>
    </lineage>
</organism>
<gene>
    <name evidence="2" type="ORF">N0F65_008222</name>
</gene>
<feature type="transmembrane region" description="Helical" evidence="1">
    <location>
        <begin position="388"/>
        <end position="409"/>
    </location>
</feature>
<dbReference type="AlphaFoldDB" id="A0AAV2Z0F1"/>
<dbReference type="SUPFAM" id="SSF52058">
    <property type="entry name" value="L domain-like"/>
    <property type="match status" value="1"/>
</dbReference>
<sequence>MQAHQAEQPAATAARNSNDVSPTVLLYARAHHHDLKIELSATSFIVCWCCVVGAHALNAGFLIATCALYFFVATPDLSYYAQLLTPQADTLLKPCGLAFGLLGAVHALKAIDVVWCSIRHRTFKFPASVEADSVSAVRHKWNIVRMAKKAWQALFGRRGLFGIESGYFDVRFMTREAIEVAAQTVQAYTSSTLIGRTWINDLYVCTIVLNCWSTPVLQHYTRHSPSLERIVCLAADACLDSVTTIWIPLIVIAPYCTAFNGSSYLFELDQLYDDVWFANLVFENRQLFATSVGDFIWTFIPHLSILSCLSSVKALVQCHAFHKSAAVHCDAPMAAHHNTTVAELEELFTKVKFTERTTPSQRRLRHRSLTMRMQDAIKRGFDSKKATAAHILLFFWGLGVLFVHLQALVRSHNVASIGCKQPLRPWFTPKPACSVYEFNCYDHGVTTVDGDALSTFEPSTMAALIIAHCSQLEVTSAINRYDRLIGLEVYNSTIVTWDADAAITEATHPTMTYLFLIRMNASEIPKGILQGLPPVLQDIEICVTNLTTIPADLDVLWPGVMTLYFEMSAITNFPGAVRRMGVSDGSFVGNQIVAVPSINDTTFMPQNFAMSGNPIDTMPAELGDVSELGNMYLEDTLITSIEPWLGAWGDAVVVYMGRTPYCKQQPPDPDQPPHVTCTPTAATLNPRYPLDLMTGRRQITI</sequence>
<name>A0AAV2Z0F1_9STRA</name>
<evidence type="ECO:0000256" key="1">
    <source>
        <dbReference type="SAM" id="Phobius"/>
    </source>
</evidence>
<keyword evidence="3" id="KW-1185">Reference proteome</keyword>
<evidence type="ECO:0000313" key="3">
    <source>
        <dbReference type="Proteomes" id="UP001146120"/>
    </source>
</evidence>
<keyword evidence="1" id="KW-1133">Transmembrane helix</keyword>
<keyword evidence="1" id="KW-0812">Transmembrane</keyword>
<feature type="transmembrane region" description="Helical" evidence="1">
    <location>
        <begin position="91"/>
        <end position="111"/>
    </location>
</feature>
<dbReference type="Proteomes" id="UP001146120">
    <property type="component" value="Unassembled WGS sequence"/>
</dbReference>
<proteinExistence type="predicted"/>
<evidence type="ECO:0000313" key="2">
    <source>
        <dbReference type="EMBL" id="DAZ99189.1"/>
    </source>
</evidence>
<keyword evidence="1" id="KW-0472">Membrane</keyword>
<protein>
    <submittedName>
        <fullName evidence="2">Uncharacterized protein</fullName>
    </submittedName>
</protein>
<reference evidence="2" key="1">
    <citation type="submission" date="2022-11" db="EMBL/GenBank/DDBJ databases">
        <authorList>
            <person name="Morgan W.R."/>
            <person name="Tartar A."/>
        </authorList>
    </citation>
    <scope>NUCLEOTIDE SEQUENCE</scope>
    <source>
        <strain evidence="2">ARSEF 373</strain>
    </source>
</reference>
<reference evidence="2" key="2">
    <citation type="journal article" date="2023" name="Microbiol Resour">
        <title>Decontamination and Annotation of the Draft Genome Sequence of the Oomycete Lagenidium giganteum ARSEF 373.</title>
        <authorList>
            <person name="Morgan W.R."/>
            <person name="Tartar A."/>
        </authorList>
    </citation>
    <scope>NUCLEOTIDE SEQUENCE</scope>
    <source>
        <strain evidence="2">ARSEF 373</strain>
    </source>
</reference>
<accession>A0AAV2Z0F1</accession>
<dbReference type="EMBL" id="DAKRPA010000088">
    <property type="protein sequence ID" value="DAZ99189.1"/>
    <property type="molecule type" value="Genomic_DNA"/>
</dbReference>